<evidence type="ECO:0000313" key="1">
    <source>
        <dbReference type="EMBL" id="SDQ36411.1"/>
    </source>
</evidence>
<keyword evidence="2" id="KW-1185">Reference proteome</keyword>
<proteinExistence type="predicted"/>
<reference evidence="2" key="1">
    <citation type="submission" date="2016-10" db="EMBL/GenBank/DDBJ databases">
        <authorList>
            <person name="Varghese N."/>
            <person name="Submissions S."/>
        </authorList>
    </citation>
    <scope>NUCLEOTIDE SEQUENCE [LARGE SCALE GENOMIC DNA]</scope>
    <source>
        <strain evidence="2">DSM 44142</strain>
    </source>
</reference>
<dbReference type="EMBL" id="FNLF01000002">
    <property type="protein sequence ID" value="SDQ36411.1"/>
    <property type="molecule type" value="Genomic_DNA"/>
</dbReference>
<accession>A0A1H1AA67</accession>
<sequence>MTSTEGTRIIETWHDVVETHELDEYARDALADPTRVMDPTTVGRSARVVLLVDRHGRKAVARKVSEKIHLRRASGRECVFWRTLHQRTITRTAAGMVVETTTTGGYSRTSTSLRLFATDTADAVQVVRGSLGAGRDYLATGGQVTSVRRRLENTIGPAPIITERFPLLASNDSSGFATTLSTIATASAHIQDPWLDSIDAAQVARKLYGARNYRRPMAREVARLDPYTLSWYAVFRGLVPPDWIVDALRRVPDDHPSPQGLSSTQVKSLRALLVRTPQPVLRRLLKEPLGPLSMAMRDTADLMRSFAVRFRGDDDIARLLALAGQRNIRSSTDLHNLVMTVPSNPELLLRNTARAAATGKVMAMERELRYLLDRLNECRVEEDLELVEWQTWIGLTTDERAQLLNDLDQRELDAERLSVAGFVVYPTAAIVQVCMPPGHSRHIYL</sequence>
<dbReference type="RefSeq" id="WP_068563694.1">
    <property type="nucleotide sequence ID" value="NZ_FNLF01000002.1"/>
</dbReference>
<protein>
    <submittedName>
        <fullName evidence="1">Uncharacterized protein</fullName>
    </submittedName>
</protein>
<dbReference type="STRING" id="47312.SAMN04489765_0121"/>
<evidence type="ECO:0000313" key="2">
    <source>
        <dbReference type="Proteomes" id="UP000183053"/>
    </source>
</evidence>
<dbReference type="Proteomes" id="UP000183053">
    <property type="component" value="Unassembled WGS sequence"/>
</dbReference>
<organism evidence="1 2">
    <name type="scientific">Tsukamurella pulmonis</name>
    <dbReference type="NCBI Taxonomy" id="47312"/>
    <lineage>
        <taxon>Bacteria</taxon>
        <taxon>Bacillati</taxon>
        <taxon>Actinomycetota</taxon>
        <taxon>Actinomycetes</taxon>
        <taxon>Mycobacteriales</taxon>
        <taxon>Tsukamurellaceae</taxon>
        <taxon>Tsukamurella</taxon>
    </lineage>
</organism>
<gene>
    <name evidence="1" type="ORF">SAMN04489765_0121</name>
</gene>
<dbReference type="OrthoDB" id="4293331at2"/>
<name>A0A1H1AA67_9ACTN</name>
<dbReference type="AlphaFoldDB" id="A0A1H1AA67"/>